<proteinExistence type="predicted"/>
<evidence type="ECO:0000256" key="5">
    <source>
        <dbReference type="ARBA" id="ARBA00023136"/>
    </source>
</evidence>
<keyword evidence="3 6" id="KW-0812">Transmembrane</keyword>
<name>A0A3B0V5N6_9ZZZZ</name>
<feature type="domain" description="Na+/H+ antiporter MnhB subunit-related protein" evidence="7">
    <location>
        <begin position="6"/>
        <end position="139"/>
    </location>
</feature>
<feature type="transmembrane region" description="Helical" evidence="6">
    <location>
        <begin position="37"/>
        <end position="56"/>
    </location>
</feature>
<accession>A0A3B0V5N6</accession>
<comment type="subcellular location">
    <subcellularLocation>
        <location evidence="1">Cell membrane</location>
        <topology evidence="1">Multi-pass membrane protein</topology>
    </subcellularLocation>
</comment>
<feature type="transmembrane region" description="Helical" evidence="6">
    <location>
        <begin position="76"/>
        <end position="94"/>
    </location>
</feature>
<feature type="transmembrane region" description="Helical" evidence="6">
    <location>
        <begin position="121"/>
        <end position="143"/>
    </location>
</feature>
<reference evidence="8" key="1">
    <citation type="submission" date="2018-06" db="EMBL/GenBank/DDBJ databases">
        <authorList>
            <person name="Zhirakovskaya E."/>
        </authorList>
    </citation>
    <scope>NUCLEOTIDE SEQUENCE</scope>
</reference>
<evidence type="ECO:0000259" key="7">
    <source>
        <dbReference type="Pfam" id="PF04039"/>
    </source>
</evidence>
<sequence length="152" mass="15870">MKEHIVIRRVSKFITPFIQLFALYVIAHGDISPGGGFQGGVIIGASVILYVIAFGLKAGKARVSDILTDFMNSIGVMIYAGIGVACLIMGGAYLEYTKLAGSAGVGGSPHAVHALHLAGHLGIYGIEIGIGMVVASVMITIFFETANTENDD</sequence>
<dbReference type="Pfam" id="PF04039">
    <property type="entry name" value="MnhB"/>
    <property type="match status" value="1"/>
</dbReference>
<dbReference type="GO" id="GO:0005886">
    <property type="term" value="C:plasma membrane"/>
    <property type="evidence" value="ECO:0007669"/>
    <property type="project" value="UniProtKB-SubCell"/>
</dbReference>
<dbReference type="AlphaFoldDB" id="A0A3B0V5N6"/>
<evidence type="ECO:0000313" key="8">
    <source>
        <dbReference type="EMBL" id="VAW38868.1"/>
    </source>
</evidence>
<keyword evidence="4 6" id="KW-1133">Transmembrane helix</keyword>
<evidence type="ECO:0000256" key="2">
    <source>
        <dbReference type="ARBA" id="ARBA00022475"/>
    </source>
</evidence>
<evidence type="ECO:0000256" key="3">
    <source>
        <dbReference type="ARBA" id="ARBA00022692"/>
    </source>
</evidence>
<dbReference type="InterPro" id="IPR050622">
    <property type="entry name" value="CPA3_antiporter_subunitB"/>
</dbReference>
<dbReference type="EMBL" id="UOEZ01000080">
    <property type="protein sequence ID" value="VAW38868.1"/>
    <property type="molecule type" value="Genomic_DNA"/>
</dbReference>
<dbReference type="InterPro" id="IPR007182">
    <property type="entry name" value="MnhB"/>
</dbReference>
<evidence type="ECO:0000256" key="4">
    <source>
        <dbReference type="ARBA" id="ARBA00022989"/>
    </source>
</evidence>
<dbReference type="PANTHER" id="PTHR33932">
    <property type="entry name" value="NA(+)/H(+) ANTIPORTER SUBUNIT B"/>
    <property type="match status" value="1"/>
</dbReference>
<dbReference type="NCBIfam" id="NF009162">
    <property type="entry name" value="PRK12508.1"/>
    <property type="match status" value="1"/>
</dbReference>
<keyword evidence="5 6" id="KW-0472">Membrane</keyword>
<dbReference type="PANTHER" id="PTHR33932:SF4">
    <property type="entry name" value="NA(+)_H(+) ANTIPORTER SUBUNIT B"/>
    <property type="match status" value="1"/>
</dbReference>
<keyword evidence="2" id="KW-1003">Cell membrane</keyword>
<evidence type="ECO:0000256" key="1">
    <source>
        <dbReference type="ARBA" id="ARBA00004651"/>
    </source>
</evidence>
<evidence type="ECO:0000256" key="6">
    <source>
        <dbReference type="SAM" id="Phobius"/>
    </source>
</evidence>
<gene>
    <name evidence="8" type="ORF">MNBD_DELTA02-124</name>
</gene>
<protein>
    <submittedName>
        <fullName evidence="8">Na(+) H(+) antiporter subunit B</fullName>
    </submittedName>
</protein>
<organism evidence="8">
    <name type="scientific">hydrothermal vent metagenome</name>
    <dbReference type="NCBI Taxonomy" id="652676"/>
    <lineage>
        <taxon>unclassified sequences</taxon>
        <taxon>metagenomes</taxon>
        <taxon>ecological metagenomes</taxon>
    </lineage>
</organism>